<organism evidence="1 2">
    <name type="scientific">Phytophthora oleae</name>
    <dbReference type="NCBI Taxonomy" id="2107226"/>
    <lineage>
        <taxon>Eukaryota</taxon>
        <taxon>Sar</taxon>
        <taxon>Stramenopiles</taxon>
        <taxon>Oomycota</taxon>
        <taxon>Peronosporomycetes</taxon>
        <taxon>Peronosporales</taxon>
        <taxon>Peronosporaceae</taxon>
        <taxon>Phytophthora</taxon>
    </lineage>
</organism>
<protein>
    <submittedName>
        <fullName evidence="1">Uncharacterized protein</fullName>
    </submittedName>
</protein>
<evidence type="ECO:0000313" key="2">
    <source>
        <dbReference type="Proteomes" id="UP001632037"/>
    </source>
</evidence>
<dbReference type="Proteomes" id="UP001632037">
    <property type="component" value="Unassembled WGS sequence"/>
</dbReference>
<dbReference type="AlphaFoldDB" id="A0ABD3EUE7"/>
<evidence type="ECO:0000313" key="1">
    <source>
        <dbReference type="EMBL" id="KAL3658112.1"/>
    </source>
</evidence>
<dbReference type="EMBL" id="JBIMZQ010000057">
    <property type="protein sequence ID" value="KAL3658112.1"/>
    <property type="molecule type" value="Genomic_DNA"/>
</dbReference>
<comment type="caution">
    <text evidence="1">The sequence shown here is derived from an EMBL/GenBank/DDBJ whole genome shotgun (WGS) entry which is preliminary data.</text>
</comment>
<proteinExistence type="predicted"/>
<accession>A0ABD3EUE7</accession>
<gene>
    <name evidence="1" type="ORF">V7S43_016955</name>
</gene>
<sequence>MATSVENALLLRQRAIATETEASEQVLDDRRRVLRLREHYPDTNSVMCEAMRKLVASEEAFAEARRVAEQADRNCEQAFTDDRARWLASHR</sequence>
<reference evidence="1 2" key="1">
    <citation type="submission" date="2024-09" db="EMBL/GenBank/DDBJ databases">
        <title>Genome sequencing and assembly of Phytophthora oleae, isolate VK10A, causative agent of rot of olive drupes.</title>
        <authorList>
            <person name="Conti Taguali S."/>
            <person name="Riolo M."/>
            <person name="La Spada F."/>
            <person name="Cacciola S.O."/>
            <person name="Dionisio G."/>
        </authorList>
    </citation>
    <scope>NUCLEOTIDE SEQUENCE [LARGE SCALE GENOMIC DNA]</scope>
    <source>
        <strain evidence="1 2">VK10A</strain>
    </source>
</reference>
<name>A0ABD3EUE7_9STRA</name>
<keyword evidence="2" id="KW-1185">Reference proteome</keyword>